<keyword evidence="1" id="KW-1133">Transmembrane helix</keyword>
<proteinExistence type="predicted"/>
<protein>
    <submittedName>
        <fullName evidence="2">Unannotated protein</fullName>
    </submittedName>
</protein>
<gene>
    <name evidence="2" type="ORF">UFOPK2754_00867</name>
</gene>
<feature type="transmembrane region" description="Helical" evidence="1">
    <location>
        <begin position="245"/>
        <end position="262"/>
    </location>
</feature>
<accession>A0A6J6SNX1</accession>
<organism evidence="2">
    <name type="scientific">freshwater metagenome</name>
    <dbReference type="NCBI Taxonomy" id="449393"/>
    <lineage>
        <taxon>unclassified sequences</taxon>
        <taxon>metagenomes</taxon>
        <taxon>ecological metagenomes</taxon>
    </lineage>
</organism>
<keyword evidence="1" id="KW-0472">Membrane</keyword>
<name>A0A6J6SNX1_9ZZZZ</name>
<evidence type="ECO:0000313" key="2">
    <source>
        <dbReference type="EMBL" id="CAB4736621.1"/>
    </source>
</evidence>
<sequence length="269" mass="27870">MTPNRRARVAGITAIIAAIPFLLPAAVGATALLGQSSGYTAPPAPSACAGSLWTANPAKALSTADSRFVIAGLTLQPGTIDVTEVVAWDGRSGGVAEKNEQLRIEYWKGTTLLAFTPATPDLLDDEAFAWVVTPLGQVDIFETADRVEIVHASEFMTTDATENSLYPKSVCITWTPKQTQTTTTVAQVTTTTAPTTTVQQVVTTVVPSTTSPTTVVAQVLGETLEAPVVQQAVLARTGGQSTTKAGIAIGLLGFGAGLVFLGRRKTAGA</sequence>
<dbReference type="AlphaFoldDB" id="A0A6J6SNX1"/>
<keyword evidence="1" id="KW-0812">Transmembrane</keyword>
<reference evidence="2" key="1">
    <citation type="submission" date="2020-05" db="EMBL/GenBank/DDBJ databases">
        <authorList>
            <person name="Chiriac C."/>
            <person name="Salcher M."/>
            <person name="Ghai R."/>
            <person name="Kavagutti S V."/>
        </authorList>
    </citation>
    <scope>NUCLEOTIDE SEQUENCE</scope>
</reference>
<evidence type="ECO:0000256" key="1">
    <source>
        <dbReference type="SAM" id="Phobius"/>
    </source>
</evidence>
<dbReference type="EMBL" id="CAEZYR010000023">
    <property type="protein sequence ID" value="CAB4736621.1"/>
    <property type="molecule type" value="Genomic_DNA"/>
</dbReference>